<keyword evidence="9 14" id="KW-0560">Oxidoreductase</keyword>
<dbReference type="FunFam" id="1.10.630.10:FF:000097">
    <property type="entry name" value="Cytochrome P-450 19"/>
    <property type="match status" value="1"/>
</dbReference>
<dbReference type="PRINTS" id="PR00463">
    <property type="entry name" value="EP450I"/>
</dbReference>
<dbReference type="AlphaFoldDB" id="A0A0C9S4E1"/>
<evidence type="ECO:0000256" key="12">
    <source>
        <dbReference type="ARBA" id="ARBA00023136"/>
    </source>
</evidence>
<comment type="subcellular location">
    <subcellularLocation>
        <location evidence="2">Membrane</location>
        <topology evidence="2">Single-pass membrane protein</topology>
    </subcellularLocation>
</comment>
<dbReference type="GO" id="GO:0020037">
    <property type="term" value="F:heme binding"/>
    <property type="evidence" value="ECO:0007669"/>
    <property type="project" value="InterPro"/>
</dbReference>
<evidence type="ECO:0000256" key="15">
    <source>
        <dbReference type="SAM" id="Phobius"/>
    </source>
</evidence>
<keyword evidence="10 13" id="KW-0408">Iron</keyword>
<dbReference type="InterPro" id="IPR017972">
    <property type="entry name" value="Cyt_P450_CS"/>
</dbReference>
<dbReference type="PANTHER" id="PTHR47944">
    <property type="entry name" value="CYTOCHROME P450 98A9"/>
    <property type="match status" value="1"/>
</dbReference>
<dbReference type="Pfam" id="PF00067">
    <property type="entry name" value="p450"/>
    <property type="match status" value="1"/>
</dbReference>
<evidence type="ECO:0000256" key="9">
    <source>
        <dbReference type="ARBA" id="ARBA00023002"/>
    </source>
</evidence>
<evidence type="ECO:0000256" key="1">
    <source>
        <dbReference type="ARBA" id="ARBA00001971"/>
    </source>
</evidence>
<dbReference type="SUPFAM" id="SSF48264">
    <property type="entry name" value="Cytochrome P450"/>
    <property type="match status" value="1"/>
</dbReference>
<dbReference type="CDD" id="cd20618">
    <property type="entry name" value="CYP71_clan"/>
    <property type="match status" value="1"/>
</dbReference>
<dbReference type="GO" id="GO:0016020">
    <property type="term" value="C:membrane"/>
    <property type="evidence" value="ECO:0007669"/>
    <property type="project" value="UniProtKB-SubCell"/>
</dbReference>
<dbReference type="GO" id="GO:0016705">
    <property type="term" value="F:oxidoreductase activity, acting on paired donors, with incorporation or reduction of molecular oxygen"/>
    <property type="evidence" value="ECO:0007669"/>
    <property type="project" value="InterPro"/>
</dbReference>
<feature type="transmembrane region" description="Helical" evidence="15">
    <location>
        <begin position="6"/>
        <end position="22"/>
    </location>
</feature>
<evidence type="ECO:0000256" key="2">
    <source>
        <dbReference type="ARBA" id="ARBA00004167"/>
    </source>
</evidence>
<evidence type="ECO:0000256" key="3">
    <source>
        <dbReference type="ARBA" id="ARBA00005122"/>
    </source>
</evidence>
<dbReference type="GO" id="GO:0004497">
    <property type="term" value="F:monooxygenase activity"/>
    <property type="evidence" value="ECO:0007669"/>
    <property type="project" value="UniProtKB-KW"/>
</dbReference>
<keyword evidence="5 13" id="KW-0349">Heme</keyword>
<dbReference type="GO" id="GO:0042617">
    <property type="term" value="P:paclitaxel biosynthetic process"/>
    <property type="evidence" value="ECO:0007669"/>
    <property type="project" value="UniProtKB-UniPathway"/>
</dbReference>
<dbReference type="PROSITE" id="PS00086">
    <property type="entry name" value="CYTOCHROME_P450"/>
    <property type="match status" value="1"/>
</dbReference>
<evidence type="ECO:0000313" key="16">
    <source>
        <dbReference type="EMBL" id="JAG85663.1"/>
    </source>
</evidence>
<comment type="similarity">
    <text evidence="4 14">Belongs to the cytochrome P450 family.</text>
</comment>
<protein>
    <submittedName>
        <fullName evidence="16">TSA: Wollemia nobilis Ref_Wollemi_Transcript_25312_2030 transcribed RNA sequence</fullName>
    </submittedName>
</protein>
<keyword evidence="7 13" id="KW-0479">Metal-binding</keyword>
<dbReference type="InterPro" id="IPR001128">
    <property type="entry name" value="Cyt_P450"/>
</dbReference>
<dbReference type="PANTHER" id="PTHR47944:SF4">
    <property type="entry name" value="OS09G0441700 PROTEIN"/>
    <property type="match status" value="1"/>
</dbReference>
<sequence length="524" mass="60776">MEVDLRVLGCFAVAFVSIYLIYRRFRPPVNLPPGPRAWPVVGHLHMLGSLPHRSLDRLSKVYGPVMYLKLGSAPCVVGSSKDMASEFLKTNDLTFASRPRNAAGKYTVYNYSDITWSPYGDHWRRCRKICLMELFSARRLESYEYIRNEEVAAMIDSVFRTCRKGLPIHLREETYTVSNNIISRMVLGRRYLEENAGNKIEPQEFREMLEELFVLNGVFDIGDYIPWLRWLDLQGYIRRMKAVNKRFDIFLEEVLEEHDRRRKSVPDYVPRDMVDVLLQQSDDPELKLSRNRVKAFTQDMIAGGTESSATLVEWGLAEMLKKPEVFERAVEEMDRVVGRERWMEEKDIAEMEYLQSIVKETMRLHPVAPMLVPHMSTEPCKIGGYDIPANTRLFVNVWTIGRDEKLWEKPEEFRPERFTGSTLDVKGRDYELLPFGSGRRMCPGAPLGLKVVQLGLANLIHGFRWWLPDNRSPERLDMTETFGLSTPKAEPLVAMAEPRLPSRLYESTVARKLDFQSDPMHILQ</sequence>
<comment type="cofactor">
    <cofactor evidence="1 13">
        <name>heme</name>
        <dbReference type="ChEBI" id="CHEBI:30413"/>
    </cofactor>
</comment>
<evidence type="ECO:0000256" key="7">
    <source>
        <dbReference type="ARBA" id="ARBA00022723"/>
    </source>
</evidence>
<accession>A0A0C9S4E1</accession>
<dbReference type="GO" id="GO:0044550">
    <property type="term" value="P:secondary metabolite biosynthetic process"/>
    <property type="evidence" value="ECO:0007669"/>
    <property type="project" value="UniProtKB-ARBA"/>
</dbReference>
<dbReference type="EMBL" id="GCHU01025123">
    <property type="protein sequence ID" value="JAG85663.1"/>
    <property type="molecule type" value="Transcribed_RNA"/>
</dbReference>
<reference evidence="16" key="1">
    <citation type="submission" date="2015-02" db="EMBL/GenBank/DDBJ databases">
        <title>A transcriptome of Wollemia nobilis - a relic of Gondwana.</title>
        <authorList>
            <person name="Chia J.Y."/>
            <person name="Leong Y.S."/>
            <person name="Abdul Karim S."/>
            <person name="Wan Azmi N."/>
            <person name="Hercus R."/>
            <person name="Croft L."/>
        </authorList>
    </citation>
    <scope>NUCLEOTIDE SEQUENCE</scope>
    <source>
        <strain evidence="16">MaeBrown</strain>
        <tissue evidence="16">Leaf</tissue>
    </source>
</reference>
<dbReference type="UniPathway" id="UPA00842"/>
<proteinExistence type="inferred from homology"/>
<evidence type="ECO:0000256" key="10">
    <source>
        <dbReference type="ARBA" id="ARBA00023004"/>
    </source>
</evidence>
<evidence type="ECO:0000256" key="6">
    <source>
        <dbReference type="ARBA" id="ARBA00022692"/>
    </source>
</evidence>
<keyword evidence="6 15" id="KW-0812">Transmembrane</keyword>
<dbReference type="GO" id="GO:0005506">
    <property type="term" value="F:iron ion binding"/>
    <property type="evidence" value="ECO:0007669"/>
    <property type="project" value="InterPro"/>
</dbReference>
<dbReference type="InterPro" id="IPR036396">
    <property type="entry name" value="Cyt_P450_sf"/>
</dbReference>
<comment type="pathway">
    <text evidence="3">Alkaloid biosynthesis; taxol biosynthesis.</text>
</comment>
<evidence type="ECO:0000256" key="14">
    <source>
        <dbReference type="RuleBase" id="RU000461"/>
    </source>
</evidence>
<dbReference type="InterPro" id="IPR002401">
    <property type="entry name" value="Cyt_P450_E_grp-I"/>
</dbReference>
<evidence type="ECO:0000256" key="5">
    <source>
        <dbReference type="ARBA" id="ARBA00022617"/>
    </source>
</evidence>
<evidence type="ECO:0000256" key="8">
    <source>
        <dbReference type="ARBA" id="ARBA00022989"/>
    </source>
</evidence>
<name>A0A0C9S4E1_9CONI</name>
<keyword evidence="14" id="KW-0503">Monooxygenase</keyword>
<organism evidence="16">
    <name type="scientific">Wollemia nobilis</name>
    <dbReference type="NCBI Taxonomy" id="56998"/>
    <lineage>
        <taxon>Eukaryota</taxon>
        <taxon>Viridiplantae</taxon>
        <taxon>Streptophyta</taxon>
        <taxon>Embryophyta</taxon>
        <taxon>Tracheophyta</taxon>
        <taxon>Spermatophyta</taxon>
        <taxon>Pinopsida</taxon>
        <taxon>Pinidae</taxon>
        <taxon>Conifers II</taxon>
        <taxon>Araucariales</taxon>
        <taxon>Araucariaceae</taxon>
        <taxon>Wollemia</taxon>
    </lineage>
</organism>
<evidence type="ECO:0000256" key="4">
    <source>
        <dbReference type="ARBA" id="ARBA00010617"/>
    </source>
</evidence>
<dbReference type="PRINTS" id="PR00385">
    <property type="entry name" value="P450"/>
</dbReference>
<keyword evidence="8 15" id="KW-1133">Transmembrane helix</keyword>
<feature type="binding site" description="axial binding residue" evidence="13">
    <location>
        <position position="442"/>
    </location>
    <ligand>
        <name>heme</name>
        <dbReference type="ChEBI" id="CHEBI:30413"/>
    </ligand>
    <ligandPart>
        <name>Fe</name>
        <dbReference type="ChEBI" id="CHEBI:18248"/>
    </ligandPart>
</feature>
<evidence type="ECO:0000256" key="11">
    <source>
        <dbReference type="ARBA" id="ARBA00023059"/>
    </source>
</evidence>
<keyword evidence="12 15" id="KW-0472">Membrane</keyword>
<dbReference type="Gene3D" id="1.10.630.10">
    <property type="entry name" value="Cytochrome P450"/>
    <property type="match status" value="1"/>
</dbReference>
<evidence type="ECO:0000256" key="13">
    <source>
        <dbReference type="PIRSR" id="PIRSR602401-1"/>
    </source>
</evidence>
<keyword evidence="11" id="KW-0876">Taxol biosynthesis</keyword>